<dbReference type="KEGG" id="aprc:113870150"/>
<dbReference type="OrthoDB" id="1410710at2759"/>
<keyword evidence="2" id="KW-1185">Reference proteome</keyword>
<evidence type="ECO:0000313" key="3">
    <source>
        <dbReference type="RefSeq" id="XP_027362550.1"/>
    </source>
</evidence>
<sequence length="163" mass="18973">MISQTIHELIETDPFTHISTILAHIKFTMGYIISYRKGWLGKQYAIENIFENWEESYHKLRRQLLAMQLYVLGFIWKLSTQPAYNGGLLDEGNVFFKRLFWTFKECIDGFSFCKPIVQVDGTFFTGKYEGTLLVAVAQDGRNNIILIVFAVVEGKTSNTWFFF</sequence>
<dbReference type="AlphaFoldDB" id="A0A8B8M1Z6"/>
<organism evidence="2 3">
    <name type="scientific">Abrus precatorius</name>
    <name type="common">Indian licorice</name>
    <name type="synonym">Glycine abrus</name>
    <dbReference type="NCBI Taxonomy" id="3816"/>
    <lineage>
        <taxon>Eukaryota</taxon>
        <taxon>Viridiplantae</taxon>
        <taxon>Streptophyta</taxon>
        <taxon>Embryophyta</taxon>
        <taxon>Tracheophyta</taxon>
        <taxon>Spermatophyta</taxon>
        <taxon>Magnoliopsida</taxon>
        <taxon>eudicotyledons</taxon>
        <taxon>Gunneridae</taxon>
        <taxon>Pentapetalae</taxon>
        <taxon>rosids</taxon>
        <taxon>fabids</taxon>
        <taxon>Fabales</taxon>
        <taxon>Fabaceae</taxon>
        <taxon>Papilionoideae</taxon>
        <taxon>50 kb inversion clade</taxon>
        <taxon>NPAAA clade</taxon>
        <taxon>indigoferoid/millettioid clade</taxon>
        <taxon>Abreae</taxon>
        <taxon>Abrus</taxon>
    </lineage>
</organism>
<dbReference type="RefSeq" id="XP_027362550.1">
    <property type="nucleotide sequence ID" value="XM_027506749.1"/>
</dbReference>
<dbReference type="PANTHER" id="PTHR31973:SF195">
    <property type="entry name" value="MUDR FAMILY TRANSPOSASE"/>
    <property type="match status" value="1"/>
</dbReference>
<proteinExistence type="predicted"/>
<accession>A0A8B8M1Z6</accession>
<evidence type="ECO:0000313" key="2">
    <source>
        <dbReference type="Proteomes" id="UP000694853"/>
    </source>
</evidence>
<protein>
    <submittedName>
        <fullName evidence="3">Uncharacterized protein LOC113870150</fullName>
    </submittedName>
</protein>
<evidence type="ECO:0000259" key="1">
    <source>
        <dbReference type="Pfam" id="PF10551"/>
    </source>
</evidence>
<feature type="domain" description="MULE transposase" evidence="1">
    <location>
        <begin position="117"/>
        <end position="161"/>
    </location>
</feature>
<dbReference type="InterPro" id="IPR018289">
    <property type="entry name" value="MULE_transposase_dom"/>
</dbReference>
<dbReference type="Pfam" id="PF10551">
    <property type="entry name" value="MULE"/>
    <property type="match status" value="1"/>
</dbReference>
<reference evidence="3" key="2">
    <citation type="submission" date="2025-08" db="UniProtKB">
        <authorList>
            <consortium name="RefSeq"/>
        </authorList>
    </citation>
    <scope>IDENTIFICATION</scope>
    <source>
        <tissue evidence="3">Young leaves</tissue>
    </source>
</reference>
<name>A0A8B8M1Z6_ABRPR</name>
<dbReference type="Proteomes" id="UP000694853">
    <property type="component" value="Unplaced"/>
</dbReference>
<dbReference type="PANTHER" id="PTHR31973">
    <property type="entry name" value="POLYPROTEIN, PUTATIVE-RELATED"/>
    <property type="match status" value="1"/>
</dbReference>
<dbReference type="GeneID" id="113870150"/>
<gene>
    <name evidence="3" type="primary">LOC113870150</name>
</gene>
<reference evidence="2" key="1">
    <citation type="journal article" date="2019" name="Toxins">
        <title>Detection of Abrin-Like and Prepropulchellin-Like Toxin Genes and Transcripts Using Whole Genome Sequencing and Full-Length Transcript Sequencing of Abrus precatorius.</title>
        <authorList>
            <person name="Hovde B.T."/>
            <person name="Daligault H.E."/>
            <person name="Hanschen E.R."/>
            <person name="Kunde Y.A."/>
            <person name="Johnson M.B."/>
            <person name="Starkenburg S.R."/>
            <person name="Johnson S.L."/>
        </authorList>
    </citation>
    <scope>NUCLEOTIDE SEQUENCE [LARGE SCALE GENOMIC DNA]</scope>
</reference>